<dbReference type="Pfam" id="PF08352">
    <property type="entry name" value="oligo_HPY"/>
    <property type="match status" value="1"/>
</dbReference>
<comment type="caution">
    <text evidence="9">The sequence shown here is derived from an EMBL/GenBank/DDBJ whole genome shotgun (WGS) entry which is preliminary data.</text>
</comment>
<keyword evidence="4" id="KW-1003">Cell membrane</keyword>
<evidence type="ECO:0000259" key="8">
    <source>
        <dbReference type="PROSITE" id="PS50893"/>
    </source>
</evidence>
<dbReference type="InterPro" id="IPR013563">
    <property type="entry name" value="Oligopep_ABC_C"/>
</dbReference>
<dbReference type="Pfam" id="PF00005">
    <property type="entry name" value="ABC_tran"/>
    <property type="match status" value="1"/>
</dbReference>
<comment type="similarity">
    <text evidence="2">Belongs to the ABC transporter superfamily.</text>
</comment>
<evidence type="ECO:0000256" key="2">
    <source>
        <dbReference type="ARBA" id="ARBA00005417"/>
    </source>
</evidence>
<dbReference type="Proteomes" id="UP000612855">
    <property type="component" value="Unassembled WGS sequence"/>
</dbReference>
<dbReference type="AlphaFoldDB" id="A0A916ZZC9"/>
<evidence type="ECO:0000256" key="5">
    <source>
        <dbReference type="ARBA" id="ARBA00022741"/>
    </source>
</evidence>
<organism evidence="9 10">
    <name type="scientific">Primorskyibacter flagellatus</name>
    <dbReference type="NCBI Taxonomy" id="1387277"/>
    <lineage>
        <taxon>Bacteria</taxon>
        <taxon>Pseudomonadati</taxon>
        <taxon>Pseudomonadota</taxon>
        <taxon>Alphaproteobacteria</taxon>
        <taxon>Rhodobacterales</taxon>
        <taxon>Roseobacteraceae</taxon>
        <taxon>Primorskyibacter</taxon>
    </lineage>
</organism>
<accession>A0A916ZZC9</accession>
<dbReference type="GO" id="GO:0005886">
    <property type="term" value="C:plasma membrane"/>
    <property type="evidence" value="ECO:0007669"/>
    <property type="project" value="UniProtKB-SubCell"/>
</dbReference>
<dbReference type="SUPFAM" id="SSF52540">
    <property type="entry name" value="P-loop containing nucleoside triphosphate hydrolases"/>
    <property type="match status" value="1"/>
</dbReference>
<dbReference type="PANTHER" id="PTHR43297:SF2">
    <property type="entry name" value="DIPEPTIDE TRANSPORT ATP-BINDING PROTEIN DPPD"/>
    <property type="match status" value="1"/>
</dbReference>
<keyword evidence="7" id="KW-0472">Membrane</keyword>
<dbReference type="GO" id="GO:0005524">
    <property type="term" value="F:ATP binding"/>
    <property type="evidence" value="ECO:0007669"/>
    <property type="project" value="UniProtKB-KW"/>
</dbReference>
<dbReference type="NCBIfam" id="TIGR01727">
    <property type="entry name" value="oligo_HPY"/>
    <property type="match status" value="1"/>
</dbReference>
<keyword evidence="6 9" id="KW-0067">ATP-binding</keyword>
<dbReference type="FunFam" id="3.40.50.300:FF:000016">
    <property type="entry name" value="Oligopeptide ABC transporter ATP-binding component"/>
    <property type="match status" value="1"/>
</dbReference>
<proteinExistence type="inferred from homology"/>
<sequence length="328" mass="35505">MAEIVLDVRNQKTSFVTGRGMLAAVDGVSFTLERGKTLGVVGESGSGKSVLSRSIMRLLPGNALVPADSRVVLNGKDLTRLDEGALRRLRGPEMAIVFQDPMTSLNPVLTIGKQIMEVLTFHLGMPKRAARVRAVELLKAVGLPQPDVRVDQYPHQLSGGMRQRVAIAIAIACDPDLLIADEPTTALDVTVQAEILDLLQRMVRERNMAMILITHDMGVVAGRCDEVAVMYAGRIVEQAPVRDLFRNTRMPYTAALLSSIPRVTDPPHRRLDAIEGRPPDLINPPPGCPFAPRCKLADAACDAGVPPLEGPGRHRYACIRPLGQEAAA</sequence>
<dbReference type="SMART" id="SM00382">
    <property type="entry name" value="AAA"/>
    <property type="match status" value="1"/>
</dbReference>
<evidence type="ECO:0000313" key="10">
    <source>
        <dbReference type="Proteomes" id="UP000612855"/>
    </source>
</evidence>
<dbReference type="InterPro" id="IPR003593">
    <property type="entry name" value="AAA+_ATPase"/>
</dbReference>
<keyword evidence="3" id="KW-0813">Transport</keyword>
<keyword evidence="5" id="KW-0547">Nucleotide-binding</keyword>
<dbReference type="Gene3D" id="3.40.50.300">
    <property type="entry name" value="P-loop containing nucleotide triphosphate hydrolases"/>
    <property type="match status" value="1"/>
</dbReference>
<dbReference type="InterPro" id="IPR017871">
    <property type="entry name" value="ABC_transporter-like_CS"/>
</dbReference>
<gene>
    <name evidence="9" type="ORF">GCM10011360_06110</name>
</gene>
<dbReference type="RefSeq" id="WP_188476151.1">
    <property type="nucleotide sequence ID" value="NZ_BMFJ01000001.1"/>
</dbReference>
<protein>
    <submittedName>
        <fullName evidence="9">ABC transporter ATP-binding protein</fullName>
    </submittedName>
</protein>
<dbReference type="EMBL" id="BMFJ01000001">
    <property type="protein sequence ID" value="GGE20180.1"/>
    <property type="molecule type" value="Genomic_DNA"/>
</dbReference>
<feature type="domain" description="ABC transporter" evidence="8">
    <location>
        <begin position="8"/>
        <end position="257"/>
    </location>
</feature>
<evidence type="ECO:0000256" key="3">
    <source>
        <dbReference type="ARBA" id="ARBA00022448"/>
    </source>
</evidence>
<dbReference type="InterPro" id="IPR003439">
    <property type="entry name" value="ABC_transporter-like_ATP-bd"/>
</dbReference>
<evidence type="ECO:0000256" key="6">
    <source>
        <dbReference type="ARBA" id="ARBA00022840"/>
    </source>
</evidence>
<dbReference type="PROSITE" id="PS00211">
    <property type="entry name" value="ABC_TRANSPORTER_1"/>
    <property type="match status" value="1"/>
</dbReference>
<keyword evidence="10" id="KW-1185">Reference proteome</keyword>
<name>A0A916ZZC9_9RHOB</name>
<dbReference type="InterPro" id="IPR027417">
    <property type="entry name" value="P-loop_NTPase"/>
</dbReference>
<evidence type="ECO:0000256" key="1">
    <source>
        <dbReference type="ARBA" id="ARBA00004417"/>
    </source>
</evidence>
<dbReference type="PROSITE" id="PS50893">
    <property type="entry name" value="ABC_TRANSPORTER_2"/>
    <property type="match status" value="1"/>
</dbReference>
<comment type="subcellular location">
    <subcellularLocation>
        <location evidence="1">Cell inner membrane</location>
        <topology evidence="1">Peripheral membrane protein</topology>
    </subcellularLocation>
</comment>
<dbReference type="CDD" id="cd03257">
    <property type="entry name" value="ABC_NikE_OppD_transporters"/>
    <property type="match status" value="1"/>
</dbReference>
<reference evidence="10" key="1">
    <citation type="journal article" date="2019" name="Int. J. Syst. Evol. Microbiol.">
        <title>The Global Catalogue of Microorganisms (GCM) 10K type strain sequencing project: providing services to taxonomists for standard genome sequencing and annotation.</title>
        <authorList>
            <consortium name="The Broad Institute Genomics Platform"/>
            <consortium name="The Broad Institute Genome Sequencing Center for Infectious Disease"/>
            <person name="Wu L."/>
            <person name="Ma J."/>
        </authorList>
    </citation>
    <scope>NUCLEOTIDE SEQUENCE [LARGE SCALE GENOMIC DNA]</scope>
    <source>
        <strain evidence="10">CGMCC 1.12664</strain>
    </source>
</reference>
<dbReference type="GO" id="GO:0016887">
    <property type="term" value="F:ATP hydrolysis activity"/>
    <property type="evidence" value="ECO:0007669"/>
    <property type="project" value="InterPro"/>
</dbReference>
<evidence type="ECO:0000313" key="9">
    <source>
        <dbReference type="EMBL" id="GGE20180.1"/>
    </source>
</evidence>
<dbReference type="GO" id="GO:0055085">
    <property type="term" value="P:transmembrane transport"/>
    <property type="evidence" value="ECO:0007669"/>
    <property type="project" value="UniProtKB-ARBA"/>
</dbReference>
<dbReference type="PANTHER" id="PTHR43297">
    <property type="entry name" value="OLIGOPEPTIDE TRANSPORT ATP-BINDING PROTEIN APPD"/>
    <property type="match status" value="1"/>
</dbReference>
<evidence type="ECO:0000256" key="4">
    <source>
        <dbReference type="ARBA" id="ARBA00022475"/>
    </source>
</evidence>
<dbReference type="GO" id="GO:0015833">
    <property type="term" value="P:peptide transport"/>
    <property type="evidence" value="ECO:0007669"/>
    <property type="project" value="InterPro"/>
</dbReference>
<dbReference type="InterPro" id="IPR050388">
    <property type="entry name" value="ABC_Ni/Peptide_Import"/>
</dbReference>
<evidence type="ECO:0000256" key="7">
    <source>
        <dbReference type="ARBA" id="ARBA00023136"/>
    </source>
</evidence>